<evidence type="ECO:0000256" key="2">
    <source>
        <dbReference type="ARBA" id="ARBA00022692"/>
    </source>
</evidence>
<evidence type="ECO:0000256" key="4">
    <source>
        <dbReference type="ARBA" id="ARBA00023136"/>
    </source>
</evidence>
<dbReference type="GO" id="GO:0004930">
    <property type="term" value="F:G protein-coupled receptor activity"/>
    <property type="evidence" value="ECO:0007669"/>
    <property type="project" value="UniProtKB-KW"/>
</dbReference>
<feature type="transmembrane region" description="Helical" evidence="7">
    <location>
        <begin position="279"/>
        <end position="301"/>
    </location>
</feature>
<dbReference type="AlphaFoldDB" id="A0A3M6UA50"/>
<evidence type="ECO:0000256" key="5">
    <source>
        <dbReference type="RuleBase" id="RU000688"/>
    </source>
</evidence>
<evidence type="ECO:0000256" key="7">
    <source>
        <dbReference type="SAM" id="Phobius"/>
    </source>
</evidence>
<name>A0A3M6UA50_POCDA</name>
<dbReference type="OrthoDB" id="10036964at2759"/>
<keyword evidence="4 7" id="KW-0472">Membrane</keyword>
<dbReference type="SUPFAM" id="SSF81321">
    <property type="entry name" value="Family A G protein-coupled receptor-like"/>
    <property type="match status" value="2"/>
</dbReference>
<keyword evidence="5" id="KW-0297">G-protein coupled receptor</keyword>
<feature type="transmembrane region" description="Helical" evidence="7">
    <location>
        <begin position="334"/>
        <end position="359"/>
    </location>
</feature>
<feature type="transmembrane region" description="Helical" evidence="7">
    <location>
        <begin position="65"/>
        <end position="91"/>
    </location>
</feature>
<keyword evidence="10" id="KW-1185">Reference proteome</keyword>
<feature type="transmembrane region" description="Helical" evidence="7">
    <location>
        <begin position="150"/>
        <end position="174"/>
    </location>
</feature>
<dbReference type="Gene3D" id="1.20.1070.10">
    <property type="entry name" value="Rhodopsin 7-helix transmembrane proteins"/>
    <property type="match status" value="2"/>
</dbReference>
<evidence type="ECO:0000256" key="1">
    <source>
        <dbReference type="ARBA" id="ARBA00004370"/>
    </source>
</evidence>
<proteinExistence type="inferred from homology"/>
<comment type="caution">
    <text evidence="9">The sequence shown here is derived from an EMBL/GenBank/DDBJ whole genome shotgun (WGS) entry which is preliminary data.</text>
</comment>
<evidence type="ECO:0000313" key="9">
    <source>
        <dbReference type="EMBL" id="RMX50555.1"/>
    </source>
</evidence>
<feature type="domain" description="G-protein coupled receptors family 1 profile" evidence="8">
    <location>
        <begin position="45"/>
        <end position="298"/>
    </location>
</feature>
<dbReference type="PANTHER" id="PTHR45698:SF1">
    <property type="entry name" value="TRACE AMINE-ASSOCIATED RECEPTOR 13C-LIKE"/>
    <property type="match status" value="1"/>
</dbReference>
<dbReference type="PANTHER" id="PTHR45698">
    <property type="entry name" value="TRACE AMINE-ASSOCIATED RECEPTOR 19N-RELATED"/>
    <property type="match status" value="1"/>
</dbReference>
<reference evidence="9 10" key="1">
    <citation type="journal article" date="2018" name="Sci. Rep.">
        <title>Comparative analysis of the Pocillopora damicornis genome highlights role of immune system in coral evolution.</title>
        <authorList>
            <person name="Cunning R."/>
            <person name="Bay R.A."/>
            <person name="Gillette P."/>
            <person name="Baker A.C."/>
            <person name="Traylor-Knowles N."/>
        </authorList>
    </citation>
    <scope>NUCLEOTIDE SEQUENCE [LARGE SCALE GENOMIC DNA]</scope>
    <source>
        <strain evidence="9">RSMAS</strain>
        <tissue evidence="9">Whole animal</tissue>
    </source>
</reference>
<feature type="transmembrane region" description="Helical" evidence="7">
    <location>
        <begin position="111"/>
        <end position="129"/>
    </location>
</feature>
<feature type="transmembrane region" description="Helical" evidence="7">
    <location>
        <begin position="194"/>
        <end position="213"/>
    </location>
</feature>
<evidence type="ECO:0000256" key="6">
    <source>
        <dbReference type="SAM" id="MobiDB-lite"/>
    </source>
</evidence>
<feature type="transmembrane region" description="Helical" evidence="7">
    <location>
        <begin position="514"/>
        <end position="532"/>
    </location>
</feature>
<accession>A0A3M6UA50</accession>
<feature type="transmembrane region" description="Helical" evidence="7">
    <location>
        <begin position="552"/>
        <end position="573"/>
    </location>
</feature>
<organism evidence="9 10">
    <name type="scientific">Pocillopora damicornis</name>
    <name type="common">Cauliflower coral</name>
    <name type="synonym">Millepora damicornis</name>
    <dbReference type="NCBI Taxonomy" id="46731"/>
    <lineage>
        <taxon>Eukaryota</taxon>
        <taxon>Metazoa</taxon>
        <taxon>Cnidaria</taxon>
        <taxon>Anthozoa</taxon>
        <taxon>Hexacorallia</taxon>
        <taxon>Scleractinia</taxon>
        <taxon>Astrocoeniina</taxon>
        <taxon>Pocilloporidae</taxon>
        <taxon>Pocillopora</taxon>
    </lineage>
</organism>
<evidence type="ECO:0000313" key="10">
    <source>
        <dbReference type="Proteomes" id="UP000275408"/>
    </source>
</evidence>
<keyword evidence="3 7" id="KW-1133">Transmembrane helix</keyword>
<comment type="similarity">
    <text evidence="5">Belongs to the G-protein coupled receptor 1 family.</text>
</comment>
<dbReference type="GO" id="GO:0016020">
    <property type="term" value="C:membrane"/>
    <property type="evidence" value="ECO:0007669"/>
    <property type="project" value="UniProtKB-SubCell"/>
</dbReference>
<keyword evidence="5" id="KW-0675">Receptor</keyword>
<feature type="transmembrane region" description="Helical" evidence="7">
    <location>
        <begin position="379"/>
        <end position="396"/>
    </location>
</feature>
<dbReference type="FunFam" id="1.20.1070.10:FF:000368">
    <property type="entry name" value="Predicted protein"/>
    <property type="match status" value="1"/>
</dbReference>
<dbReference type="PROSITE" id="PS00237">
    <property type="entry name" value="G_PROTEIN_RECEP_F1_1"/>
    <property type="match status" value="2"/>
</dbReference>
<sequence>MSIANPPTHPEAKTKFKKSPGGMSESANIAISTVLFTLIIVDVAGNYIVCLIIKRNRDMRNIVNYLLVNLAVGDIIFAIFIAPAVLLRLITSFHPEGMTATGLCKFVTGGNVAWIGAVSSIFSLVAIAIERYYAVMHPFSNRRNFTKLKFKVIVLVSWIFSVAFSIPMFLTATFDDKKQFCVWNWPQKWMSKAYSVAWLLVVVLPLIVMAGLYSRVARTLWFKHHSIHLSREQRGVIRVRKRVTLMVMSVTAIFGICYGFMSVIYVLRKFTSYNISPVVVSVSFIMVLCNSAVNPFVYALLNSQFREKTKEMMCFSDCSGSKVEETTEHPINYLLLNLAISDILFALFIAPKIIVSFNMSHPDGLAGVVLCKLLTGGNIAWVAGVSSVVTLVAIAFERYYAVLYPIAREKNLSRRKLKIIVLGAWVFSAFFNIPLFLARTFDKEKTSKNCVLSWPDHEKWMSTAYCLAWLVLVVVSVGIMVVLYSIIMCTLWFKCDGNKGINYQQKGVIKVRKRVTLMAMAVSFIFAVSWGAESVEYVLRTVTTLNITFEHIAAVDMMVLFNSAVNPFVYALLNHQFRQNIKRLIWCSHTLAPRTGGKEITNRSSDHEHTTEI</sequence>
<evidence type="ECO:0000256" key="3">
    <source>
        <dbReference type="ARBA" id="ARBA00022989"/>
    </source>
</evidence>
<dbReference type="PRINTS" id="PR00237">
    <property type="entry name" value="GPCRRHODOPSN"/>
</dbReference>
<gene>
    <name evidence="9" type="ORF">pdam_00008769</name>
</gene>
<dbReference type="InterPro" id="IPR017452">
    <property type="entry name" value="GPCR_Rhodpsn_7TM"/>
</dbReference>
<dbReference type="EMBL" id="RCHS01001937">
    <property type="protein sequence ID" value="RMX50555.1"/>
    <property type="molecule type" value="Genomic_DNA"/>
</dbReference>
<dbReference type="PROSITE" id="PS50262">
    <property type="entry name" value="G_PROTEIN_RECEP_F1_2"/>
    <property type="match status" value="2"/>
</dbReference>
<comment type="subcellular location">
    <subcellularLocation>
        <location evidence="1">Membrane</location>
    </subcellularLocation>
</comment>
<feature type="transmembrane region" description="Helical" evidence="7">
    <location>
        <begin position="243"/>
        <end position="267"/>
    </location>
</feature>
<dbReference type="STRING" id="46731.A0A3M6UA50"/>
<keyword evidence="2 5" id="KW-0812">Transmembrane</keyword>
<feature type="transmembrane region" description="Helical" evidence="7">
    <location>
        <begin position="467"/>
        <end position="493"/>
    </location>
</feature>
<feature type="transmembrane region" description="Helical" evidence="7">
    <location>
        <begin position="417"/>
        <end position="437"/>
    </location>
</feature>
<feature type="domain" description="G-protein coupled receptors family 1 profile" evidence="8">
    <location>
        <begin position="293"/>
        <end position="570"/>
    </location>
</feature>
<dbReference type="Pfam" id="PF00001">
    <property type="entry name" value="7tm_1"/>
    <property type="match status" value="2"/>
</dbReference>
<dbReference type="InterPro" id="IPR000276">
    <property type="entry name" value="GPCR_Rhodpsn"/>
</dbReference>
<evidence type="ECO:0000259" key="8">
    <source>
        <dbReference type="PROSITE" id="PS50262"/>
    </source>
</evidence>
<dbReference type="Proteomes" id="UP000275408">
    <property type="component" value="Unassembled WGS sequence"/>
</dbReference>
<feature type="transmembrane region" description="Helical" evidence="7">
    <location>
        <begin position="29"/>
        <end position="53"/>
    </location>
</feature>
<protein>
    <recommendedName>
        <fullName evidence="8">G-protein coupled receptors family 1 profile domain-containing protein</fullName>
    </recommendedName>
</protein>
<dbReference type="CDD" id="cd00637">
    <property type="entry name" value="7tm_classA_rhodopsin-like"/>
    <property type="match status" value="2"/>
</dbReference>
<feature type="region of interest" description="Disordered" evidence="6">
    <location>
        <begin position="1"/>
        <end position="23"/>
    </location>
</feature>
<keyword evidence="5" id="KW-0807">Transducer</keyword>